<protein>
    <submittedName>
        <fullName evidence="2">Uncharacterized protein</fullName>
    </submittedName>
</protein>
<reference evidence="2 3" key="1">
    <citation type="journal article" date="2010" name="Science">
        <title>Genomic analysis of organismal complexity in the multicellular green alga Volvox carteri.</title>
        <authorList>
            <person name="Prochnik S.E."/>
            <person name="Umen J."/>
            <person name="Nedelcu A.M."/>
            <person name="Hallmann A."/>
            <person name="Miller S.M."/>
            <person name="Nishii I."/>
            <person name="Ferris P."/>
            <person name="Kuo A."/>
            <person name="Mitros T."/>
            <person name="Fritz-Laylin L.K."/>
            <person name="Hellsten U."/>
            <person name="Chapman J."/>
            <person name="Simakov O."/>
            <person name="Rensing S.A."/>
            <person name="Terry A."/>
            <person name="Pangilinan J."/>
            <person name="Kapitonov V."/>
            <person name="Jurka J."/>
            <person name="Salamov A."/>
            <person name="Shapiro H."/>
            <person name="Schmutz J."/>
            <person name="Grimwood J."/>
            <person name="Lindquist E."/>
            <person name="Lucas S."/>
            <person name="Grigoriev I.V."/>
            <person name="Schmitt R."/>
            <person name="Kirk D."/>
            <person name="Rokhsar D.S."/>
        </authorList>
    </citation>
    <scope>NUCLEOTIDE SEQUENCE [LARGE SCALE GENOMIC DNA]</scope>
    <source>
        <strain evidence="3">f. Nagariensis / Eve</strain>
    </source>
</reference>
<feature type="compositionally biased region" description="Gly residues" evidence="1">
    <location>
        <begin position="81"/>
        <end position="107"/>
    </location>
</feature>
<feature type="compositionally biased region" description="Low complexity" evidence="1">
    <location>
        <begin position="367"/>
        <end position="379"/>
    </location>
</feature>
<feature type="region of interest" description="Disordered" evidence="1">
    <location>
        <begin position="193"/>
        <end position="243"/>
    </location>
</feature>
<name>D8U8E6_VOLCA</name>
<feature type="compositionally biased region" description="Gly residues" evidence="1">
    <location>
        <begin position="24"/>
        <end position="63"/>
    </location>
</feature>
<keyword evidence="3" id="KW-1185">Reference proteome</keyword>
<evidence type="ECO:0000256" key="1">
    <source>
        <dbReference type="SAM" id="MobiDB-lite"/>
    </source>
</evidence>
<feature type="compositionally biased region" description="Basic residues" evidence="1">
    <location>
        <begin position="196"/>
        <end position="207"/>
    </location>
</feature>
<dbReference type="AlphaFoldDB" id="D8U8E6"/>
<dbReference type="EMBL" id="GL378368">
    <property type="protein sequence ID" value="EFJ43963.1"/>
    <property type="molecule type" value="Genomic_DNA"/>
</dbReference>
<dbReference type="InParanoid" id="D8U8E6"/>
<proteinExistence type="predicted"/>
<feature type="compositionally biased region" description="Low complexity" evidence="1">
    <location>
        <begin position="230"/>
        <end position="242"/>
    </location>
</feature>
<evidence type="ECO:0000313" key="3">
    <source>
        <dbReference type="Proteomes" id="UP000001058"/>
    </source>
</evidence>
<dbReference type="Proteomes" id="UP000001058">
    <property type="component" value="Unassembled WGS sequence"/>
</dbReference>
<feature type="region of interest" description="Disordered" evidence="1">
    <location>
        <begin position="24"/>
        <end position="107"/>
    </location>
</feature>
<accession>D8U8E6</accession>
<gene>
    <name evidence="2" type="ORF">VOLCADRAFT_95795</name>
</gene>
<feature type="region of interest" description="Disordered" evidence="1">
    <location>
        <begin position="455"/>
        <end position="481"/>
    </location>
</feature>
<dbReference type="KEGG" id="vcn:VOLCADRAFT_95795"/>
<sequence>MILTKGVQVVVPCTAVKVGVDGSGGGGGGCASGSSGGGAVQGAAPGGGGGGGQQQPSGTGSGSGTNVHVTAPFTTVSVVGGRSGGGGGGGGGAPTSPSAGGGGGGGSGADVQVTAPFTTVSVDTKVCCVKPSIVPPSRRLTPISLVYVRYFAMAGAVELRKDCQLQSGQRRLLRLGSLVLGLRLRGQTEAAAAGVGRRRRQQQHRSHGVSGSVSAPYTRVTWGTGRRLQSTGDSAGTADTGAGSRGLKQVVVGAGPKGYVNVGNSVRVRWNAGGRRRNLQSGTQVSVNAGPSGSVSAPYAQVSWGRRLQSTGDSAGTADTGAGGRGLKEVVVGAGQNGFVYVDGLVGMQWRGGRHRRSLQSDGGTKSTGDSAGTADTGAGSRGLKEASSKGNNYPTTTVTAPTTTVTDTNKKTTVNTDWADVTVNKGDGSCMFLIHHILNTIALLSNGCNSQNSNTNTNNNNNNNNNNSNNNGNGNSGCVTAPYTRVTWGKGCK</sequence>
<organism evidence="3">
    <name type="scientific">Volvox carteri f. nagariensis</name>
    <dbReference type="NCBI Taxonomy" id="3068"/>
    <lineage>
        <taxon>Eukaryota</taxon>
        <taxon>Viridiplantae</taxon>
        <taxon>Chlorophyta</taxon>
        <taxon>core chlorophytes</taxon>
        <taxon>Chlorophyceae</taxon>
        <taxon>CS clade</taxon>
        <taxon>Chlamydomonadales</taxon>
        <taxon>Volvocaceae</taxon>
        <taxon>Volvox</taxon>
    </lineage>
</organism>
<dbReference type="RefSeq" id="XP_002954975.1">
    <property type="nucleotide sequence ID" value="XM_002954929.1"/>
</dbReference>
<dbReference type="GeneID" id="9621777"/>
<evidence type="ECO:0000313" key="2">
    <source>
        <dbReference type="EMBL" id="EFJ43963.1"/>
    </source>
</evidence>
<feature type="region of interest" description="Disordered" evidence="1">
    <location>
        <begin position="353"/>
        <end position="409"/>
    </location>
</feature>
<feature type="compositionally biased region" description="Low complexity" evidence="1">
    <location>
        <begin position="395"/>
        <end position="409"/>
    </location>
</feature>
<feature type="compositionally biased region" description="Low complexity" evidence="1">
    <location>
        <begin position="455"/>
        <end position="479"/>
    </location>
</feature>